<name>A0A5K7XFA8_9BACT</name>
<protein>
    <recommendedName>
        <fullName evidence="4">PEP-CTERM protein-sorting domain-containing protein</fullName>
    </recommendedName>
</protein>
<dbReference type="AlphaFoldDB" id="A0A5K7XFA8"/>
<dbReference type="NCBIfam" id="TIGR02595">
    <property type="entry name" value="PEP_CTERM"/>
    <property type="match status" value="1"/>
</dbReference>
<dbReference type="RefSeq" id="WP_152098803.1">
    <property type="nucleotide sequence ID" value="NZ_AP021861.1"/>
</dbReference>
<sequence>MRTAALSLLLALASTNAFAALVLDQEYNPGALGKVGSMTFITGGQYKSQQAQTFTVGVAGQLKAVEMYLVNTSATQPLQVELRTTAAGKPTSTVLASASLLPSQVPTISQIPGIIGDYTPWGGPMTRFEFPGVAVTPGDVLAVSVRTTDPQVAYQWIVPSMLHISDPPYPKYMGGSLWETSTLDPDWVTSPTTSGVFRTFVDVVPEPASLALLLPAAMGLAFARRRTA</sequence>
<dbReference type="KEGG" id="lpav:PLANPX_2535"/>
<dbReference type="EMBL" id="AP021861">
    <property type="protein sequence ID" value="BBO32923.1"/>
    <property type="molecule type" value="Genomic_DNA"/>
</dbReference>
<evidence type="ECO:0008006" key="4">
    <source>
        <dbReference type="Google" id="ProtNLM"/>
    </source>
</evidence>
<keyword evidence="1" id="KW-0732">Signal</keyword>
<evidence type="ECO:0000256" key="1">
    <source>
        <dbReference type="SAM" id="SignalP"/>
    </source>
</evidence>
<keyword evidence="3" id="KW-1185">Reference proteome</keyword>
<evidence type="ECO:0000313" key="2">
    <source>
        <dbReference type="EMBL" id="BBO32923.1"/>
    </source>
</evidence>
<accession>A0A5K7XFA8</accession>
<reference evidence="3" key="1">
    <citation type="submission" date="2019-10" db="EMBL/GenBank/DDBJ databases">
        <title>Lacipirellula parvula gen. nov., sp. nov., representing a lineage of planctomycetes widespread in freshwater anoxic habitats, and description of the family Lacipirellulaceae.</title>
        <authorList>
            <person name="Dedysh S.N."/>
            <person name="Kulichevskaya I.S."/>
            <person name="Beletsky A.V."/>
            <person name="Rakitin A.L."/>
            <person name="Mardanov A.V."/>
            <person name="Ivanova A.A."/>
            <person name="Saltykova V.X."/>
            <person name="Rijpstra W.I.C."/>
            <person name="Sinninghe Damste J.S."/>
            <person name="Ravin N.V."/>
        </authorList>
    </citation>
    <scope>NUCLEOTIDE SEQUENCE [LARGE SCALE GENOMIC DNA]</scope>
    <source>
        <strain evidence="3">PX69</strain>
    </source>
</reference>
<gene>
    <name evidence="2" type="ORF">PLANPX_2535</name>
</gene>
<dbReference type="Proteomes" id="UP000326837">
    <property type="component" value="Chromosome"/>
</dbReference>
<proteinExistence type="predicted"/>
<organism evidence="2 3">
    <name type="scientific">Lacipirellula parvula</name>
    <dbReference type="NCBI Taxonomy" id="2650471"/>
    <lineage>
        <taxon>Bacteria</taxon>
        <taxon>Pseudomonadati</taxon>
        <taxon>Planctomycetota</taxon>
        <taxon>Planctomycetia</taxon>
        <taxon>Pirellulales</taxon>
        <taxon>Lacipirellulaceae</taxon>
        <taxon>Lacipirellula</taxon>
    </lineage>
</organism>
<dbReference type="InterPro" id="IPR013424">
    <property type="entry name" value="Ice-binding_C"/>
</dbReference>
<evidence type="ECO:0000313" key="3">
    <source>
        <dbReference type="Proteomes" id="UP000326837"/>
    </source>
</evidence>
<feature type="signal peptide" evidence="1">
    <location>
        <begin position="1"/>
        <end position="19"/>
    </location>
</feature>
<feature type="chain" id="PRO_5024983906" description="PEP-CTERM protein-sorting domain-containing protein" evidence="1">
    <location>
        <begin position="20"/>
        <end position="228"/>
    </location>
</feature>